<dbReference type="InterPro" id="IPR028992">
    <property type="entry name" value="Hedgehog/Intein_dom"/>
</dbReference>
<dbReference type="EMBL" id="PVTQ01000005">
    <property type="protein sequence ID" value="PRY90106.1"/>
    <property type="molecule type" value="Genomic_DNA"/>
</dbReference>
<evidence type="ECO:0000313" key="4">
    <source>
        <dbReference type="Proteomes" id="UP000238392"/>
    </source>
</evidence>
<dbReference type="RefSeq" id="WP_170108012.1">
    <property type="nucleotide sequence ID" value="NZ_PVTQ01000005.1"/>
</dbReference>
<accession>A0A2T0WTR9</accession>
<comment type="caution">
    <text evidence="3">The sequence shown here is derived from an EMBL/GenBank/DDBJ whole genome shotgun (WGS) entry which is preliminary data.</text>
</comment>
<evidence type="ECO:0000313" key="3">
    <source>
        <dbReference type="EMBL" id="PRY90106.1"/>
    </source>
</evidence>
<dbReference type="SUPFAM" id="SSF51294">
    <property type="entry name" value="Hedgehog/intein (Hint) domain"/>
    <property type="match status" value="1"/>
</dbReference>
<dbReference type="AlphaFoldDB" id="A0A2T0WTR9"/>
<dbReference type="InterPro" id="IPR036844">
    <property type="entry name" value="Hint_dom_sf"/>
</dbReference>
<dbReference type="Gene3D" id="2.170.16.10">
    <property type="entry name" value="Hedgehog/Intein (Hint) domain"/>
    <property type="match status" value="1"/>
</dbReference>
<reference evidence="3 4" key="1">
    <citation type="submission" date="2018-03" db="EMBL/GenBank/DDBJ databases">
        <title>Genomic Encyclopedia of Archaeal and Bacterial Type Strains, Phase II (KMG-II): from individual species to whole genera.</title>
        <authorList>
            <person name="Goeker M."/>
        </authorList>
    </citation>
    <scope>NUCLEOTIDE SEQUENCE [LARGE SCALE GENOMIC DNA]</scope>
    <source>
        <strain evidence="3 4">DSM 100212</strain>
    </source>
</reference>
<gene>
    <name evidence="3" type="ORF">CLV74_10585</name>
</gene>
<keyword evidence="4" id="KW-1185">Reference proteome</keyword>
<dbReference type="Pfam" id="PF13403">
    <property type="entry name" value="Hint_2"/>
    <property type="match status" value="1"/>
</dbReference>
<proteinExistence type="predicted"/>
<dbReference type="Proteomes" id="UP000238392">
    <property type="component" value="Unassembled WGS sequence"/>
</dbReference>
<protein>
    <submittedName>
        <fullName evidence="3">Hint domain-containing protein</fullName>
    </submittedName>
</protein>
<evidence type="ECO:0000256" key="1">
    <source>
        <dbReference type="SAM" id="MobiDB-lite"/>
    </source>
</evidence>
<sequence length="208" mass="22400">MNKARQTGTGFAPLHAGGPNGGGQNSVHSGAGGVPPVPCFLAGTRILTRSGEVFVEDLRENDRVLTRDNGFQPVKWVGESLFCREILRGSSHLQPILIKAGALGDGVPATDLFVSREHQMLLTRRSGLLEVDSDEALISAKSLLSVAGVCSAPRTHVRFVHLLFEGHEIVLADGAWSESYRPFWSPDGVLEPARQIVGPEALYTPRAR</sequence>
<feature type="domain" description="Hedgehog/Intein (Hint)" evidence="2">
    <location>
        <begin position="38"/>
        <end position="182"/>
    </location>
</feature>
<feature type="region of interest" description="Disordered" evidence="1">
    <location>
        <begin position="1"/>
        <end position="30"/>
    </location>
</feature>
<organism evidence="3 4">
    <name type="scientific">Donghicola tyrosinivorans</name>
    <dbReference type="NCBI Taxonomy" id="1652492"/>
    <lineage>
        <taxon>Bacteria</taxon>
        <taxon>Pseudomonadati</taxon>
        <taxon>Pseudomonadota</taxon>
        <taxon>Alphaproteobacteria</taxon>
        <taxon>Rhodobacterales</taxon>
        <taxon>Roseobacteraceae</taxon>
        <taxon>Donghicola</taxon>
    </lineage>
</organism>
<evidence type="ECO:0000259" key="2">
    <source>
        <dbReference type="Pfam" id="PF13403"/>
    </source>
</evidence>
<name>A0A2T0WTR9_9RHOB</name>